<evidence type="ECO:0000256" key="10">
    <source>
        <dbReference type="PROSITE-ProRule" id="PRU00175"/>
    </source>
</evidence>
<evidence type="ECO:0000259" key="12">
    <source>
        <dbReference type="PROSITE" id="PS50016"/>
    </source>
</evidence>
<dbReference type="PROSITE" id="PS50064">
    <property type="entry name" value="ZF_PARP_2"/>
    <property type="match status" value="1"/>
</dbReference>
<dbReference type="PROSITE" id="PS51192">
    <property type="entry name" value="HELICASE_ATP_BIND_1"/>
    <property type="match status" value="1"/>
</dbReference>
<evidence type="ECO:0000256" key="9">
    <source>
        <dbReference type="ARBA" id="ARBA00023242"/>
    </source>
</evidence>
<feature type="domain" description="Helicase ATP-binding" evidence="15">
    <location>
        <begin position="957"/>
        <end position="1233"/>
    </location>
</feature>
<dbReference type="PANTHER" id="PTHR45626:SF12">
    <property type="entry name" value="DNA REPAIR PROTEIN RAD16"/>
    <property type="match status" value="1"/>
</dbReference>
<dbReference type="PROSITE" id="PS51194">
    <property type="entry name" value="HELICASE_CTER"/>
    <property type="match status" value="1"/>
</dbReference>
<keyword evidence="5" id="KW-0378">Hydrolase</keyword>
<evidence type="ECO:0000256" key="1">
    <source>
        <dbReference type="ARBA" id="ARBA00004123"/>
    </source>
</evidence>
<dbReference type="InterPro" id="IPR027417">
    <property type="entry name" value="P-loop_NTPase"/>
</dbReference>
<keyword evidence="8" id="KW-0067">ATP-binding</keyword>
<feature type="compositionally biased region" description="Acidic residues" evidence="11">
    <location>
        <begin position="200"/>
        <end position="233"/>
    </location>
</feature>
<evidence type="ECO:0000256" key="4">
    <source>
        <dbReference type="ARBA" id="ARBA00022771"/>
    </source>
</evidence>
<proteinExistence type="predicted"/>
<dbReference type="InterPro" id="IPR001965">
    <property type="entry name" value="Znf_PHD"/>
</dbReference>
<dbReference type="InterPro" id="IPR013083">
    <property type="entry name" value="Znf_RING/FYVE/PHD"/>
</dbReference>
<evidence type="ECO:0000259" key="16">
    <source>
        <dbReference type="PROSITE" id="PS51194"/>
    </source>
</evidence>
<dbReference type="GO" id="GO:0008094">
    <property type="term" value="F:ATP-dependent activity, acting on DNA"/>
    <property type="evidence" value="ECO:0007669"/>
    <property type="project" value="TreeGrafter"/>
</dbReference>
<feature type="domain" description="Helicase C-terminal" evidence="16">
    <location>
        <begin position="1523"/>
        <end position="1688"/>
    </location>
</feature>
<dbReference type="PROSITE" id="PS00518">
    <property type="entry name" value="ZF_RING_1"/>
    <property type="match status" value="1"/>
</dbReference>
<comment type="subcellular location">
    <subcellularLocation>
        <location evidence="1">Nucleus</location>
    </subcellularLocation>
</comment>
<dbReference type="PROSITE" id="PS01359">
    <property type="entry name" value="ZF_PHD_1"/>
    <property type="match status" value="1"/>
</dbReference>
<feature type="region of interest" description="Disordered" evidence="11">
    <location>
        <begin position="601"/>
        <end position="737"/>
    </location>
</feature>
<feature type="region of interest" description="Disordered" evidence="11">
    <location>
        <begin position="398"/>
        <end position="476"/>
    </location>
</feature>
<dbReference type="CDD" id="cd18793">
    <property type="entry name" value="SF2_C_SNF"/>
    <property type="match status" value="1"/>
</dbReference>
<reference evidence="17" key="1">
    <citation type="submission" date="2023-08" db="EMBL/GenBank/DDBJ databases">
        <title>Reference Genome Resource for the Citrus Pathogen Phytophthora citrophthora.</title>
        <authorList>
            <person name="Moller H."/>
            <person name="Coetzee B."/>
            <person name="Rose L.J."/>
            <person name="Van Niekerk J.M."/>
        </authorList>
    </citation>
    <scope>NUCLEOTIDE SEQUENCE</scope>
    <source>
        <strain evidence="17">STE-U-9442</strain>
    </source>
</reference>
<dbReference type="InterPro" id="IPR019786">
    <property type="entry name" value="Zinc_finger_PHD-type_CS"/>
</dbReference>
<dbReference type="Pfam" id="PF00271">
    <property type="entry name" value="Helicase_C"/>
    <property type="match status" value="1"/>
</dbReference>
<evidence type="ECO:0000256" key="5">
    <source>
        <dbReference type="ARBA" id="ARBA00022801"/>
    </source>
</evidence>
<feature type="domain" description="RING-type" evidence="14">
    <location>
        <begin position="1420"/>
        <end position="1463"/>
    </location>
</feature>
<dbReference type="GO" id="GO:0016787">
    <property type="term" value="F:hydrolase activity"/>
    <property type="evidence" value="ECO:0007669"/>
    <property type="project" value="UniProtKB-KW"/>
</dbReference>
<comment type="caution">
    <text evidence="17">The sequence shown here is derived from an EMBL/GenBank/DDBJ whole genome shotgun (WGS) entry which is preliminary data.</text>
</comment>
<dbReference type="InterPro" id="IPR049730">
    <property type="entry name" value="SNF2/RAD54-like_C"/>
</dbReference>
<organism evidence="17 18">
    <name type="scientific">Phytophthora citrophthora</name>
    <dbReference type="NCBI Taxonomy" id="4793"/>
    <lineage>
        <taxon>Eukaryota</taxon>
        <taxon>Sar</taxon>
        <taxon>Stramenopiles</taxon>
        <taxon>Oomycota</taxon>
        <taxon>Peronosporomycetes</taxon>
        <taxon>Peronosporales</taxon>
        <taxon>Peronosporaceae</taxon>
        <taxon>Phytophthora</taxon>
    </lineage>
</organism>
<dbReference type="SMART" id="SM00490">
    <property type="entry name" value="HELICc"/>
    <property type="match status" value="1"/>
</dbReference>
<dbReference type="Gene3D" id="3.30.1740.10">
    <property type="entry name" value="Zinc finger, PARP-type"/>
    <property type="match status" value="1"/>
</dbReference>
<feature type="compositionally biased region" description="Acidic residues" evidence="11">
    <location>
        <begin position="329"/>
        <end position="344"/>
    </location>
</feature>
<dbReference type="SUPFAM" id="SSF57716">
    <property type="entry name" value="Glucocorticoid receptor-like (DNA-binding domain)"/>
    <property type="match status" value="1"/>
</dbReference>
<evidence type="ECO:0000256" key="6">
    <source>
        <dbReference type="ARBA" id="ARBA00022806"/>
    </source>
</evidence>
<dbReference type="SUPFAM" id="SSF57850">
    <property type="entry name" value="RING/U-box"/>
    <property type="match status" value="1"/>
</dbReference>
<dbReference type="GO" id="GO:0003677">
    <property type="term" value="F:DNA binding"/>
    <property type="evidence" value="ECO:0007669"/>
    <property type="project" value="InterPro"/>
</dbReference>
<keyword evidence="2" id="KW-0479">Metal-binding</keyword>
<dbReference type="InterPro" id="IPR050628">
    <property type="entry name" value="SNF2_RAD54_helicase_TF"/>
</dbReference>
<keyword evidence="7" id="KW-0862">Zinc</keyword>
<feature type="domain" description="PARP-type" evidence="13">
    <location>
        <begin position="805"/>
        <end position="909"/>
    </location>
</feature>
<keyword evidence="18" id="KW-1185">Reference proteome</keyword>
<dbReference type="InterPro" id="IPR018957">
    <property type="entry name" value="Znf_C3HC4_RING-type"/>
</dbReference>
<feature type="compositionally biased region" description="Basic residues" evidence="11">
    <location>
        <begin position="407"/>
        <end position="421"/>
    </location>
</feature>
<evidence type="ECO:0000256" key="11">
    <source>
        <dbReference type="SAM" id="MobiDB-lite"/>
    </source>
</evidence>
<dbReference type="InterPro" id="IPR014001">
    <property type="entry name" value="Helicase_ATP-bd"/>
</dbReference>
<dbReference type="SUPFAM" id="SSF52540">
    <property type="entry name" value="P-loop containing nucleoside triphosphate hydrolases"/>
    <property type="match status" value="2"/>
</dbReference>
<dbReference type="Pfam" id="PF00097">
    <property type="entry name" value="zf-C3HC4"/>
    <property type="match status" value="1"/>
</dbReference>
<dbReference type="GO" id="GO:0004386">
    <property type="term" value="F:helicase activity"/>
    <property type="evidence" value="ECO:0007669"/>
    <property type="project" value="UniProtKB-KW"/>
</dbReference>
<feature type="region of interest" description="Disordered" evidence="11">
    <location>
        <begin position="197"/>
        <end position="233"/>
    </location>
</feature>
<dbReference type="Proteomes" id="UP001259832">
    <property type="component" value="Unassembled WGS sequence"/>
</dbReference>
<gene>
    <name evidence="17" type="ORF">P3T76_015916</name>
</gene>
<evidence type="ECO:0000256" key="3">
    <source>
        <dbReference type="ARBA" id="ARBA00022741"/>
    </source>
</evidence>
<dbReference type="EMBL" id="JASMQC010000060">
    <property type="protein sequence ID" value="KAK1928615.1"/>
    <property type="molecule type" value="Genomic_DNA"/>
</dbReference>
<dbReference type="InterPro" id="IPR001650">
    <property type="entry name" value="Helicase_C-like"/>
</dbReference>
<dbReference type="CDD" id="cd18008">
    <property type="entry name" value="DEXDc_SHPRH-like"/>
    <property type="match status" value="1"/>
</dbReference>
<dbReference type="SUPFAM" id="SSF57903">
    <property type="entry name" value="FYVE/PHD zinc finger"/>
    <property type="match status" value="1"/>
</dbReference>
<dbReference type="PROSITE" id="PS50089">
    <property type="entry name" value="ZF_RING_2"/>
    <property type="match status" value="1"/>
</dbReference>
<keyword evidence="3" id="KW-0547">Nucleotide-binding</keyword>
<dbReference type="InterPro" id="IPR001510">
    <property type="entry name" value="Znf_PARP"/>
</dbReference>
<evidence type="ECO:0000313" key="17">
    <source>
        <dbReference type="EMBL" id="KAK1928615.1"/>
    </source>
</evidence>
<dbReference type="Gene3D" id="3.30.40.10">
    <property type="entry name" value="Zinc/RING finger domain, C3HC4 (zinc finger)"/>
    <property type="match status" value="2"/>
</dbReference>
<dbReference type="SMART" id="SM00184">
    <property type="entry name" value="RING"/>
    <property type="match status" value="2"/>
</dbReference>
<dbReference type="SMART" id="SM01336">
    <property type="entry name" value="zf-PARP"/>
    <property type="match status" value="1"/>
</dbReference>
<dbReference type="PANTHER" id="PTHR45626">
    <property type="entry name" value="TRANSCRIPTION TERMINATION FACTOR 2-RELATED"/>
    <property type="match status" value="1"/>
</dbReference>
<feature type="region of interest" description="Disordered" evidence="11">
    <location>
        <begin position="325"/>
        <end position="350"/>
    </location>
</feature>
<dbReference type="PROSITE" id="PS50016">
    <property type="entry name" value="ZF_PHD_2"/>
    <property type="match status" value="1"/>
</dbReference>
<protein>
    <submittedName>
        <fullName evidence="17">ATP-dependent helicase rhp16</fullName>
    </submittedName>
</protein>
<evidence type="ECO:0000256" key="8">
    <source>
        <dbReference type="ARBA" id="ARBA00022840"/>
    </source>
</evidence>
<feature type="domain" description="PHD-type" evidence="12">
    <location>
        <begin position="547"/>
        <end position="598"/>
    </location>
</feature>
<evidence type="ECO:0000259" key="14">
    <source>
        <dbReference type="PROSITE" id="PS50089"/>
    </source>
</evidence>
<accession>A0AAD9FYW9</accession>
<keyword evidence="9" id="KW-0539">Nucleus</keyword>
<dbReference type="InterPro" id="IPR011011">
    <property type="entry name" value="Znf_FYVE_PHD"/>
</dbReference>
<dbReference type="InterPro" id="IPR019787">
    <property type="entry name" value="Znf_PHD-finger"/>
</dbReference>
<feature type="compositionally biased region" description="Basic residues" evidence="11">
    <location>
        <begin position="625"/>
        <end position="636"/>
    </location>
</feature>
<dbReference type="InterPro" id="IPR017907">
    <property type="entry name" value="Znf_RING_CS"/>
</dbReference>
<feature type="compositionally biased region" description="Acidic residues" evidence="11">
    <location>
        <begin position="699"/>
        <end position="728"/>
    </location>
</feature>
<feature type="compositionally biased region" description="Basic residues" evidence="11">
    <location>
        <begin position="1141"/>
        <end position="1155"/>
    </location>
</feature>
<feature type="compositionally biased region" description="Basic and acidic residues" evidence="11">
    <location>
        <begin position="1156"/>
        <end position="1166"/>
    </location>
</feature>
<dbReference type="Gene3D" id="3.40.50.300">
    <property type="entry name" value="P-loop containing nucleotide triphosphate hydrolases"/>
    <property type="match status" value="1"/>
</dbReference>
<evidence type="ECO:0000256" key="2">
    <source>
        <dbReference type="ARBA" id="ARBA00022723"/>
    </source>
</evidence>
<dbReference type="SMART" id="SM00249">
    <property type="entry name" value="PHD"/>
    <property type="match status" value="2"/>
</dbReference>
<dbReference type="CDD" id="cd16567">
    <property type="entry name" value="RING-HC_RAD16-like"/>
    <property type="match status" value="1"/>
</dbReference>
<feature type="compositionally biased region" description="Low complexity" evidence="11">
    <location>
        <begin position="102"/>
        <end position="116"/>
    </location>
</feature>
<keyword evidence="4 10" id="KW-0863">Zinc-finger</keyword>
<dbReference type="GO" id="GO:0005634">
    <property type="term" value="C:nucleus"/>
    <property type="evidence" value="ECO:0007669"/>
    <property type="project" value="UniProtKB-SubCell"/>
</dbReference>
<keyword evidence="6 17" id="KW-0347">Helicase</keyword>
<name>A0AAD9FYW9_9STRA</name>
<evidence type="ECO:0000256" key="7">
    <source>
        <dbReference type="ARBA" id="ARBA00022833"/>
    </source>
</evidence>
<evidence type="ECO:0000259" key="13">
    <source>
        <dbReference type="PROSITE" id="PS50064"/>
    </source>
</evidence>
<dbReference type="Pfam" id="PF00628">
    <property type="entry name" value="PHD"/>
    <property type="match status" value="1"/>
</dbReference>
<dbReference type="Gene3D" id="3.40.50.10810">
    <property type="entry name" value="Tandem AAA-ATPase domain"/>
    <property type="match status" value="2"/>
</dbReference>
<dbReference type="GO" id="GO:0006289">
    <property type="term" value="P:nucleotide-excision repair"/>
    <property type="evidence" value="ECO:0007669"/>
    <property type="project" value="TreeGrafter"/>
</dbReference>
<evidence type="ECO:0000313" key="18">
    <source>
        <dbReference type="Proteomes" id="UP001259832"/>
    </source>
</evidence>
<evidence type="ECO:0000259" key="15">
    <source>
        <dbReference type="PROSITE" id="PS51192"/>
    </source>
</evidence>
<feature type="region of interest" description="Disordered" evidence="11">
    <location>
        <begin position="88"/>
        <end position="117"/>
    </location>
</feature>
<dbReference type="GO" id="GO:0005524">
    <property type="term" value="F:ATP binding"/>
    <property type="evidence" value="ECO:0007669"/>
    <property type="project" value="UniProtKB-KW"/>
</dbReference>
<dbReference type="SMART" id="SM00487">
    <property type="entry name" value="DEXDc"/>
    <property type="match status" value="1"/>
</dbReference>
<dbReference type="GO" id="GO:0008270">
    <property type="term" value="F:zinc ion binding"/>
    <property type="evidence" value="ECO:0007669"/>
    <property type="project" value="UniProtKB-KW"/>
</dbReference>
<dbReference type="InterPro" id="IPR038718">
    <property type="entry name" value="SNF2-like_sf"/>
</dbReference>
<sequence length="1693" mass="190715">MTRRGPKSTTHVHRDAKANGVKADLLLHRHRLLRRSSGFITGESLSLSITIIKSHPSTDLSVAIFLGSNPWPTESDFARELSSRFMPRSERSGNEVTTATPVSNTGSTSSNNSVVGLNGPKGYSREELINFWSELSLVAKRRLLRIRRETYLTALDQFLVGQNLCCECHDNVIAEWEDHERKRSGSRSLQDVFSVFPPFLDDDESDEDDDDESDENEDEDEDEEADELDESDEDMLAAEDMVLEEEELVFKYELEREGRRGDGGKGGMLSDEYLAALEVGKRQEDELLRLIQKEERYIIIREDHTDFIMDLIRCGEQFSYVSPFRSGFDDDESEDSEDDEDADDTCPGANTSHLAQEYLLEVLAIKFREQLEDAYQEALQHSLAIQAELLRDELADLQASQKPSSSSRKKKNKKEKKRRKKEAAAQRATEKVSPRDEADMKQKPPAAKPVKREPALVLTDGSGDSETEVRDPEEDEIDREVEQFRLLLEKINAESALRSRKKLVLPPGSFAHLTSMTVSADPKTLKKMAKLRSQQPAEASESSDTDTTVCVVCQEQSQRVTVSCSTCTKLFHLSCLTPPLRRRPPLADAWKCSVCKTAGGEEKEENRVTGKKRKTPAKEEQQPSPKKRRVATRSTRKQAIDKEEEDEFEDKAITATLSKRQKGKAPMKKKTKAPQPPKPRANGRTARRASSRSAVIVLSDDENEDNDADSDFVGESVSESEEEDDDSAELSSDGYNSPLRRKTLALKQRIRDITYEKQPAAPLEMSAYIPTSINADASDVDSLDIDIVGESEQSDEEDLYDGPQYFVEYAANARAKCKSCEKKFFARQLRVGIAIRHSIFGETTYYKHLECTEIGLKAGVAANQDVEEPAAEDDAKKKKKKKVKDPIEGLSRLHAADQRRVLEYLKKNDANGIIDERLPLSDTHFNKKGRMPEKDPSKYLTATLLPYQREALAWMVGQEESSYKGGILADEMGMGKTIQAISVLLENVREGGPPLKKGKAAKGREPAVVRGGTLVVCPLVAVMQWQSEIERFVEPGHLSVYIHHGSKRLDLVEKIASYDIVLTTYSIIESEIRKTLGWSKVACKYCGKKYLPDKLVSHNKYFCGPNARKTALQDKQQKKRPAKKAAGETSEEEEDEDLRKPPQKPKGRAKPRAKTKNADDKQDFSKSKGKSPLHQIHWTRIILDEAHYIKDRNCNTARGVFELESTYKWCLSGTPLQNRIGELFSLVRFLRVEKYAYYHCNICDCQMLDYNFPDKKCVQCPHSAIQHYSYFNKKVVIPIQAYGYVAEGKLAMQRLQNDVLQHILLRRTKEGRADDISLPPKLVRIRKDRLDERENDFYEAIYTQSQAQFNTYVSSGTLLNNYAHIFDLLIRLRQAVDHPYLVIYSKSNPALQLPNAAAELVEEQPFGTSGGSGSEDERSCTICHEYVEDGVVAKCGHEFCRECVKEFIESLPAGGKATCPTCSKPLTVDLSPPVAQVGNNDTSNDTINTSSCRSPKTVILSRFHKNSILHRISDIHAFQSSTKVEALMQELELMRIRDPSGKAIIFSQFVNMLDIIQHRLQLGGVKCVKLSGNMSMAIRDRTIKAFRDDPTVTAFLISLKAGGVALNLTVASHIFLMDPWWNPAAENQAIDRTHRLGQFKPIQATRFIIAGTVEERILKLQEKKRLIFEGTVGGNVSAICRLTEEDLRFLFAT</sequence>
<dbReference type="Pfam" id="PF00176">
    <property type="entry name" value="SNF2-rel_dom"/>
    <property type="match status" value="1"/>
</dbReference>
<feature type="region of interest" description="Disordered" evidence="11">
    <location>
        <begin position="1110"/>
        <end position="1172"/>
    </location>
</feature>
<dbReference type="InterPro" id="IPR000330">
    <property type="entry name" value="SNF2_N"/>
</dbReference>
<feature type="compositionally biased region" description="Acidic residues" evidence="11">
    <location>
        <begin position="463"/>
        <end position="476"/>
    </location>
</feature>
<dbReference type="InterPro" id="IPR036957">
    <property type="entry name" value="Znf_PARP_sf"/>
</dbReference>
<feature type="compositionally biased region" description="Basic residues" evidence="11">
    <location>
        <begin position="659"/>
        <end position="672"/>
    </location>
</feature>
<dbReference type="InterPro" id="IPR001841">
    <property type="entry name" value="Znf_RING"/>
</dbReference>
<feature type="compositionally biased region" description="Basic and acidic residues" evidence="11">
    <location>
        <begin position="422"/>
        <end position="442"/>
    </location>
</feature>